<dbReference type="GO" id="GO:0008410">
    <property type="term" value="F:CoA-transferase activity"/>
    <property type="evidence" value="ECO:0007669"/>
    <property type="project" value="TreeGrafter"/>
</dbReference>
<evidence type="ECO:0000313" key="2">
    <source>
        <dbReference type="EMBL" id="SVA51858.1"/>
    </source>
</evidence>
<organism evidence="2">
    <name type="scientific">marine metagenome</name>
    <dbReference type="NCBI Taxonomy" id="408172"/>
    <lineage>
        <taxon>unclassified sequences</taxon>
        <taxon>metagenomes</taxon>
        <taxon>ecological metagenomes</taxon>
    </lineage>
</organism>
<dbReference type="Pfam" id="PF02515">
    <property type="entry name" value="CoA_transf_3"/>
    <property type="match status" value="1"/>
</dbReference>
<gene>
    <name evidence="2" type="ORF">METZ01_LOCUS104712</name>
</gene>
<dbReference type="InterPro" id="IPR050483">
    <property type="entry name" value="CoA-transferase_III_domain"/>
</dbReference>
<dbReference type="Gene3D" id="3.40.50.10540">
    <property type="entry name" value="Crotonobetainyl-coa:carnitine coa-transferase, domain 1"/>
    <property type="match status" value="1"/>
</dbReference>
<dbReference type="PANTHER" id="PTHR48207:SF3">
    <property type="entry name" value="SUCCINATE--HYDROXYMETHYLGLUTARATE COA-TRANSFERASE"/>
    <property type="match status" value="1"/>
</dbReference>
<dbReference type="PANTHER" id="PTHR48207">
    <property type="entry name" value="SUCCINATE--HYDROXYMETHYLGLUTARATE COA-TRANSFERASE"/>
    <property type="match status" value="1"/>
</dbReference>
<accession>A0A381WIA5</accession>
<dbReference type="AlphaFoldDB" id="A0A381WIA5"/>
<sequence>MQEAFTNRKPDTLVHGALNSLRVLDLTRVWAGPLGTRALADFGADVIRISDPRTLLDSPARVNNKLNRNKRNIGIRLDKEEGREIFLRLVTVSDIVIENYRPRVMRNLNLSYDSLRDANPTIIVCSMPGFGLDGPYSEYPAFGSTAEAISGVVSLIGYDPDRPLQTGLSYADPISGLNAVWTIMGYARRRAKAGMGCYLDLALSESPLGSLGEQFVSSSAGTQHLKIDGNRHPVYCP</sequence>
<keyword evidence="1" id="KW-0808">Transferase</keyword>
<dbReference type="SUPFAM" id="SSF89796">
    <property type="entry name" value="CoA-transferase family III (CaiB/BaiF)"/>
    <property type="match status" value="1"/>
</dbReference>
<evidence type="ECO:0000256" key="1">
    <source>
        <dbReference type="ARBA" id="ARBA00022679"/>
    </source>
</evidence>
<name>A0A381WIA5_9ZZZZ</name>
<evidence type="ECO:0008006" key="3">
    <source>
        <dbReference type="Google" id="ProtNLM"/>
    </source>
</evidence>
<dbReference type="InterPro" id="IPR023606">
    <property type="entry name" value="CoA-Trfase_III_dom_1_sf"/>
</dbReference>
<proteinExistence type="predicted"/>
<dbReference type="InterPro" id="IPR003673">
    <property type="entry name" value="CoA-Trfase_fam_III"/>
</dbReference>
<protein>
    <recommendedName>
        <fullName evidence="3">CoA transferase</fullName>
    </recommendedName>
</protein>
<reference evidence="2" key="1">
    <citation type="submission" date="2018-05" db="EMBL/GenBank/DDBJ databases">
        <authorList>
            <person name="Lanie J.A."/>
            <person name="Ng W.-L."/>
            <person name="Kazmierczak K.M."/>
            <person name="Andrzejewski T.M."/>
            <person name="Davidsen T.M."/>
            <person name="Wayne K.J."/>
            <person name="Tettelin H."/>
            <person name="Glass J.I."/>
            <person name="Rusch D."/>
            <person name="Podicherti R."/>
            <person name="Tsui H.-C.T."/>
            <person name="Winkler M.E."/>
        </authorList>
    </citation>
    <scope>NUCLEOTIDE SEQUENCE</scope>
</reference>
<dbReference type="EMBL" id="UINC01011803">
    <property type="protein sequence ID" value="SVA51858.1"/>
    <property type="molecule type" value="Genomic_DNA"/>
</dbReference>
<feature type="non-terminal residue" evidence="2">
    <location>
        <position position="237"/>
    </location>
</feature>